<protein>
    <submittedName>
        <fullName evidence="1">Uncharacterized protein</fullName>
    </submittedName>
</protein>
<dbReference type="eggNOG" id="ENOG5033M80">
    <property type="taxonomic scope" value="Bacteria"/>
</dbReference>
<evidence type="ECO:0000313" key="1">
    <source>
        <dbReference type="EMBL" id="ACV62622.1"/>
    </source>
</evidence>
<dbReference type="OrthoDB" id="406988at186801"/>
<gene>
    <name evidence="1" type="ordered locus">Dtox_1768</name>
</gene>
<accession>C8VX46</accession>
<proteinExistence type="predicted"/>
<keyword evidence="2" id="KW-1185">Reference proteome</keyword>
<sequence>MSGIFLVAILSIFSVSYLQLYHNTVDAKSNQKGANALHVEYTIPYMSDEDLAASSPIIIQGIVKSVSSVKWNNPKGLEPSQYTENDMLYRDNIISVSDVLKGDVKGNEITVRTYRGDYPQGENIVKIDTGDAYGSFSQGESVILFLANDDSNYNKDKSNNYYILKGMNQGKFLITGKTIASVHGSKELNTFKNNIKNHKKDIVKPNVKGDF</sequence>
<evidence type="ECO:0000313" key="2">
    <source>
        <dbReference type="Proteomes" id="UP000002217"/>
    </source>
</evidence>
<dbReference type="Proteomes" id="UP000002217">
    <property type="component" value="Chromosome"/>
</dbReference>
<name>C8VX46_DESAS</name>
<organism evidence="1 2">
    <name type="scientific">Desulfofarcimen acetoxidans (strain ATCC 49208 / DSM 771 / KCTC 5769 / VKM B-1644 / 5575)</name>
    <name type="common">Desulfotomaculum acetoxidans</name>
    <dbReference type="NCBI Taxonomy" id="485916"/>
    <lineage>
        <taxon>Bacteria</taxon>
        <taxon>Bacillati</taxon>
        <taxon>Bacillota</taxon>
        <taxon>Clostridia</taxon>
        <taxon>Eubacteriales</taxon>
        <taxon>Peptococcaceae</taxon>
        <taxon>Desulfofarcimen</taxon>
    </lineage>
</organism>
<dbReference type="RefSeq" id="WP_015757333.1">
    <property type="nucleotide sequence ID" value="NC_013216.1"/>
</dbReference>
<dbReference type="EMBL" id="CP001720">
    <property type="protein sequence ID" value="ACV62622.1"/>
    <property type="molecule type" value="Genomic_DNA"/>
</dbReference>
<dbReference type="KEGG" id="dae:Dtox_1768"/>
<dbReference type="AlphaFoldDB" id="C8VX46"/>
<reference evidence="1 2" key="1">
    <citation type="journal article" date="2009" name="Stand. Genomic Sci.">
        <title>Complete genome sequence of Desulfotomaculum acetoxidans type strain (5575).</title>
        <authorList>
            <person name="Spring S."/>
            <person name="Lapidus A."/>
            <person name="Schroder M."/>
            <person name="Gleim D."/>
            <person name="Sims D."/>
            <person name="Meincke L."/>
            <person name="Glavina Del Rio T."/>
            <person name="Tice H."/>
            <person name="Copeland A."/>
            <person name="Cheng J.F."/>
            <person name="Lucas S."/>
            <person name="Chen F."/>
            <person name="Nolan M."/>
            <person name="Bruce D."/>
            <person name="Goodwin L."/>
            <person name="Pitluck S."/>
            <person name="Ivanova N."/>
            <person name="Mavromatis K."/>
            <person name="Mikhailova N."/>
            <person name="Pati A."/>
            <person name="Chen A."/>
            <person name="Palaniappan K."/>
            <person name="Land M."/>
            <person name="Hauser L."/>
            <person name="Chang Y.J."/>
            <person name="Jeffries C.D."/>
            <person name="Chain P."/>
            <person name="Saunders E."/>
            <person name="Brettin T."/>
            <person name="Detter J.C."/>
            <person name="Goker M."/>
            <person name="Bristow J."/>
            <person name="Eisen J.A."/>
            <person name="Markowitz V."/>
            <person name="Hugenholtz P."/>
            <person name="Kyrpides N.C."/>
            <person name="Klenk H.P."/>
            <person name="Han C."/>
        </authorList>
    </citation>
    <scope>NUCLEOTIDE SEQUENCE [LARGE SCALE GENOMIC DNA]</scope>
    <source>
        <strain evidence="2">ATCC 49208 / DSM 771 / VKM B-1644</strain>
    </source>
</reference>
<dbReference type="HOGENOM" id="CLU_1303262_0_0_9"/>